<name>A0ABR5YG21_9SPHN</name>
<feature type="transmembrane region" description="Helical" evidence="1">
    <location>
        <begin position="38"/>
        <end position="60"/>
    </location>
</feature>
<dbReference type="EMBL" id="LQQO01000005">
    <property type="protein sequence ID" value="KZE17855.1"/>
    <property type="molecule type" value="Genomic_DNA"/>
</dbReference>
<sequence>MSMPPEMKRYTVRLMSVMTLYGVTLVGVNLWFRHAPPTGALAYVAAVLPAVPIALVFVVIGRLLVEMRDEYLRAQMVRDQLIATGVTLSITTAMGFLEGFGMIGHVEGYYAATIWFGALGLAACLRGIGRLRERADG</sequence>
<evidence type="ECO:0008006" key="4">
    <source>
        <dbReference type="Google" id="ProtNLM"/>
    </source>
</evidence>
<comment type="caution">
    <text evidence="2">The sequence shown here is derived from an EMBL/GenBank/DDBJ whole genome shotgun (WGS) entry which is preliminary data.</text>
</comment>
<keyword evidence="1" id="KW-0472">Membrane</keyword>
<organism evidence="2 3">
    <name type="scientific">Sphingomonas hankookensis</name>
    <dbReference type="NCBI Taxonomy" id="563996"/>
    <lineage>
        <taxon>Bacteria</taxon>
        <taxon>Pseudomonadati</taxon>
        <taxon>Pseudomonadota</taxon>
        <taxon>Alphaproteobacteria</taxon>
        <taxon>Sphingomonadales</taxon>
        <taxon>Sphingomonadaceae</taxon>
        <taxon>Sphingomonas</taxon>
    </lineage>
</organism>
<evidence type="ECO:0000313" key="2">
    <source>
        <dbReference type="EMBL" id="KZE17855.1"/>
    </source>
</evidence>
<gene>
    <name evidence="2" type="ORF">AVT10_10760</name>
</gene>
<dbReference type="RefSeq" id="WP_066689018.1">
    <property type="nucleotide sequence ID" value="NZ_CP117025.1"/>
</dbReference>
<protein>
    <recommendedName>
        <fullName evidence="4">Transmembrane protein</fullName>
    </recommendedName>
</protein>
<feature type="transmembrane region" description="Helical" evidence="1">
    <location>
        <begin position="12"/>
        <end position="32"/>
    </location>
</feature>
<keyword evidence="1" id="KW-0812">Transmembrane</keyword>
<dbReference type="Proteomes" id="UP000076609">
    <property type="component" value="Unassembled WGS sequence"/>
</dbReference>
<evidence type="ECO:0000313" key="3">
    <source>
        <dbReference type="Proteomes" id="UP000076609"/>
    </source>
</evidence>
<feature type="transmembrane region" description="Helical" evidence="1">
    <location>
        <begin position="109"/>
        <end position="128"/>
    </location>
</feature>
<proteinExistence type="predicted"/>
<keyword evidence="3" id="KW-1185">Reference proteome</keyword>
<reference evidence="3" key="1">
    <citation type="submission" date="2016-01" db="EMBL/GenBank/DDBJ databases">
        <title>Draft genome of Chromobacterium sp. F49.</title>
        <authorList>
            <person name="Hong K.W."/>
        </authorList>
    </citation>
    <scope>NUCLEOTIDE SEQUENCE [LARGE SCALE GENOMIC DNA]</scope>
    <source>
        <strain evidence="3">CN3</strain>
    </source>
</reference>
<keyword evidence="1" id="KW-1133">Transmembrane helix</keyword>
<accession>A0ABR5YG21</accession>
<evidence type="ECO:0000256" key="1">
    <source>
        <dbReference type="SAM" id="Phobius"/>
    </source>
</evidence>
<feature type="transmembrane region" description="Helical" evidence="1">
    <location>
        <begin position="81"/>
        <end position="103"/>
    </location>
</feature>